<keyword evidence="4" id="KW-0813">Transport</keyword>
<evidence type="ECO:0000256" key="9">
    <source>
        <dbReference type="SAM" id="MobiDB-lite"/>
    </source>
</evidence>
<comment type="caution">
    <text evidence="12">The sequence shown here is derived from an EMBL/GenBank/DDBJ whole genome shotgun (WGS) entry which is preliminary data.</text>
</comment>
<dbReference type="InterPro" id="IPR012501">
    <property type="entry name" value="Vps54_C"/>
</dbReference>
<dbReference type="PANTHER" id="PTHR12965">
    <property type="entry name" value="VACUOLAR PROTEIN SORTING 54"/>
    <property type="match status" value="1"/>
</dbReference>
<feature type="region of interest" description="Disordered" evidence="9">
    <location>
        <begin position="760"/>
        <end position="802"/>
    </location>
</feature>
<evidence type="ECO:0000256" key="7">
    <source>
        <dbReference type="ARBA" id="ARBA00023054"/>
    </source>
</evidence>
<evidence type="ECO:0000256" key="8">
    <source>
        <dbReference type="SAM" id="Coils"/>
    </source>
</evidence>
<protein>
    <recommendedName>
        <fullName evidence="3">Vacuolar protein sorting-associated protein 54</fullName>
    </recommendedName>
</protein>
<feature type="compositionally biased region" description="Low complexity" evidence="9">
    <location>
        <begin position="779"/>
        <end position="797"/>
    </location>
</feature>
<keyword evidence="13" id="KW-1185">Reference proteome</keyword>
<evidence type="ECO:0000256" key="5">
    <source>
        <dbReference type="ARBA" id="ARBA00022927"/>
    </source>
</evidence>
<accession>A0AAV9NWX3</accession>
<evidence type="ECO:0000256" key="1">
    <source>
        <dbReference type="ARBA" id="ARBA00004601"/>
    </source>
</evidence>
<dbReference type="Pfam" id="PF07928">
    <property type="entry name" value="Vps54"/>
    <property type="match status" value="1"/>
</dbReference>
<dbReference type="RefSeq" id="XP_064653515.1">
    <property type="nucleotide sequence ID" value="XM_064808289.1"/>
</dbReference>
<dbReference type="GeneID" id="89932397"/>
<dbReference type="EMBL" id="JAVRRT010000031">
    <property type="protein sequence ID" value="KAK5162916.1"/>
    <property type="molecule type" value="Genomic_DNA"/>
</dbReference>
<dbReference type="AlphaFoldDB" id="A0AAV9NWX3"/>
<dbReference type="GO" id="GO:0005829">
    <property type="term" value="C:cytosol"/>
    <property type="evidence" value="ECO:0007669"/>
    <property type="project" value="GOC"/>
</dbReference>
<reference evidence="12 13" key="1">
    <citation type="submission" date="2023-08" db="EMBL/GenBank/DDBJ databases">
        <title>Black Yeasts Isolated from many extreme environments.</title>
        <authorList>
            <person name="Coleine C."/>
            <person name="Stajich J.E."/>
            <person name="Selbmann L."/>
        </authorList>
    </citation>
    <scope>NUCLEOTIDE SEQUENCE [LARGE SCALE GENOMIC DNA]</scope>
    <source>
        <strain evidence="12 13">CCFEE 5935</strain>
    </source>
</reference>
<evidence type="ECO:0000256" key="4">
    <source>
        <dbReference type="ARBA" id="ARBA00022448"/>
    </source>
</evidence>
<dbReference type="GO" id="GO:0042147">
    <property type="term" value="P:retrograde transport, endosome to Golgi"/>
    <property type="evidence" value="ECO:0007669"/>
    <property type="project" value="InterPro"/>
</dbReference>
<feature type="coiled-coil region" evidence="8">
    <location>
        <begin position="314"/>
        <end position="348"/>
    </location>
</feature>
<evidence type="ECO:0000256" key="2">
    <source>
        <dbReference type="ARBA" id="ARBA00009150"/>
    </source>
</evidence>
<name>A0AAV9NWX3_9PEZI</name>
<keyword evidence="5" id="KW-0653">Protein transport</keyword>
<dbReference type="GO" id="GO:0019905">
    <property type="term" value="F:syntaxin binding"/>
    <property type="evidence" value="ECO:0007669"/>
    <property type="project" value="TreeGrafter"/>
</dbReference>
<keyword evidence="6" id="KW-0333">Golgi apparatus</keyword>
<dbReference type="Pfam" id="PF10475">
    <property type="entry name" value="Vps54_N"/>
    <property type="match status" value="1"/>
</dbReference>
<feature type="region of interest" description="Disordered" evidence="9">
    <location>
        <begin position="606"/>
        <end position="628"/>
    </location>
</feature>
<dbReference type="GO" id="GO:0006896">
    <property type="term" value="P:Golgi to vacuole transport"/>
    <property type="evidence" value="ECO:0007669"/>
    <property type="project" value="TreeGrafter"/>
</dbReference>
<feature type="compositionally biased region" description="Polar residues" evidence="9">
    <location>
        <begin position="537"/>
        <end position="555"/>
    </location>
</feature>
<proteinExistence type="inferred from homology"/>
<evidence type="ECO:0000259" key="10">
    <source>
        <dbReference type="Pfam" id="PF07928"/>
    </source>
</evidence>
<dbReference type="GO" id="GO:0015031">
    <property type="term" value="P:protein transport"/>
    <property type="evidence" value="ECO:0007669"/>
    <property type="project" value="UniProtKB-KW"/>
</dbReference>
<feature type="compositionally biased region" description="Polar residues" evidence="9">
    <location>
        <begin position="615"/>
        <end position="628"/>
    </location>
</feature>
<comment type="similarity">
    <text evidence="2">Belongs to the VPS54 family.</text>
</comment>
<dbReference type="InterPro" id="IPR019515">
    <property type="entry name" value="VPS54_N"/>
</dbReference>
<feature type="region of interest" description="Disordered" evidence="9">
    <location>
        <begin position="249"/>
        <end position="271"/>
    </location>
</feature>
<gene>
    <name evidence="12" type="ORF">LTR77_011077</name>
</gene>
<feature type="region of interest" description="Disordered" evidence="9">
    <location>
        <begin position="168"/>
        <end position="223"/>
    </location>
</feature>
<dbReference type="PANTHER" id="PTHR12965:SF0">
    <property type="entry name" value="VACUOLAR PROTEIN SORTING-ASSOCIATED PROTEIN 54"/>
    <property type="match status" value="1"/>
</dbReference>
<organism evidence="12 13">
    <name type="scientific">Saxophila tyrrhenica</name>
    <dbReference type="NCBI Taxonomy" id="1690608"/>
    <lineage>
        <taxon>Eukaryota</taxon>
        <taxon>Fungi</taxon>
        <taxon>Dikarya</taxon>
        <taxon>Ascomycota</taxon>
        <taxon>Pezizomycotina</taxon>
        <taxon>Dothideomycetes</taxon>
        <taxon>Dothideomycetidae</taxon>
        <taxon>Mycosphaerellales</taxon>
        <taxon>Extremaceae</taxon>
        <taxon>Saxophila</taxon>
    </lineage>
</organism>
<keyword evidence="7 8" id="KW-0175">Coiled coil</keyword>
<sequence length="1074" mass="116763">MASPSFSIDGLSPDSPTSQRSGYPFPETSARRSTSNRYRPRRGSAASNTSVSSIGGSLDTHTRRGSAVRETSQNAISTLLQPPIVRTGLLPHSATSAAAAGYKAPTTRDIPPVTLTNIPHVAPESFRNYLSRIGPLFESFQRGRAEPEQAQWLKKDRELEKTDRFAEALDRRWGKDGLMSPTTPRTAHSPLLSPTPQTPGGDRRRATGSHRRNRNEPTPLTTIPSVYFDEDFHLENPRTFDVVSERAEIVRPPPGTPQPEQKAANGTPLPPRKALATNAILQEKLSWYMDTVEVHLINSISTASSGFFAALGSLKELQTEAEESVAKIQSLREDLRRLDQEVAVAGLEVAAKRRRRANLGKLGAATAQVQQVVENVKRADELVEEGNFDEAADQMDRVGRLVCGQPEDGGERQLIDLRPLKALQGLDSGLQELQLKIGTGFANRLTTILMSDLRQHIEKVPSSDTLKRWSRQRGIPPTYMETTPEFRANLLSALKGLQRAGYTAPATAAYREAVTKEMKAIIRRYLPSSNDEDADSMVSSATTSTRGGGRLSQQEKSSILARNLRALDAEDAEGLLVKVYTNVGEALRRVGTQTKILLDITSGALASEGGKGHSRSASMVAEQQRQMQNELPKPDELSQALDMSSLLGQAVDTAQTQITRVLKVRNEQSVRLAKPRFLRYFALNRLFADECEAVSGRGGQALKGLINAQISGFVQVLGTAETERIAQCLDNDSWNTADFSEDDDKILQRVLGGMSLDPPEWSNATPPIWEPADHQLDAPQPNGTTTPNPTVNGTPTPASTKVPAAKPAYIDSTRFLLVPSALALLPTLDTLLALTTSLPSLTPQLSAALLDVLRTFNSRACQLVLGAGATRGSAGLKNITTKHLALAHQAVGFVVALVPYLRECVRRHLPAGSKAGGEGGVLGEWEKVRRVCQEHQRGIGEKLVEIMTTRSGAHVKALHALDLAAVAAVEGDVDEEKGSQYVETLTRETLTLYRVLSRHLNEVDVGVIMGQIGEAYKGQWSKVFQEKVFEGEQQGRVLMRDARVLERKLGTVEGLDGVGKEVVRVVEGRVGGGG</sequence>
<evidence type="ECO:0000313" key="12">
    <source>
        <dbReference type="EMBL" id="KAK5162916.1"/>
    </source>
</evidence>
<feature type="region of interest" description="Disordered" evidence="9">
    <location>
        <begin position="531"/>
        <end position="555"/>
    </location>
</feature>
<evidence type="ECO:0000256" key="6">
    <source>
        <dbReference type="ARBA" id="ARBA00023034"/>
    </source>
</evidence>
<evidence type="ECO:0000313" key="13">
    <source>
        <dbReference type="Proteomes" id="UP001337655"/>
    </source>
</evidence>
<evidence type="ECO:0000259" key="11">
    <source>
        <dbReference type="Pfam" id="PF10475"/>
    </source>
</evidence>
<dbReference type="GO" id="GO:0000938">
    <property type="term" value="C:GARP complex"/>
    <property type="evidence" value="ECO:0007669"/>
    <property type="project" value="InterPro"/>
</dbReference>
<feature type="domain" description="Vacuolar protein sorting-associated protein 54 N-terminal" evidence="11">
    <location>
        <begin position="283"/>
        <end position="393"/>
    </location>
</feature>
<dbReference type="Proteomes" id="UP001337655">
    <property type="component" value="Unassembled WGS sequence"/>
</dbReference>
<feature type="region of interest" description="Disordered" evidence="9">
    <location>
        <begin position="1"/>
        <end position="74"/>
    </location>
</feature>
<dbReference type="InterPro" id="IPR039745">
    <property type="entry name" value="Vps54"/>
</dbReference>
<comment type="subcellular location">
    <subcellularLocation>
        <location evidence="1">Golgi apparatus</location>
        <location evidence="1">trans-Golgi network</location>
    </subcellularLocation>
</comment>
<evidence type="ECO:0000256" key="3">
    <source>
        <dbReference type="ARBA" id="ARBA00017665"/>
    </source>
</evidence>
<feature type="compositionally biased region" description="Polar residues" evidence="9">
    <location>
        <begin position="45"/>
        <end position="55"/>
    </location>
</feature>
<feature type="domain" description="Vacuolar protein sorting-associated protein 54 C-terminal" evidence="10">
    <location>
        <begin position="813"/>
        <end position="950"/>
    </location>
</feature>